<dbReference type="EMBL" id="JAZHXJ010001578">
    <property type="protein sequence ID" value="KAL1844632.1"/>
    <property type="molecule type" value="Genomic_DNA"/>
</dbReference>
<protein>
    <recommendedName>
        <fullName evidence="4">Secreted protein</fullName>
    </recommendedName>
</protein>
<evidence type="ECO:0000256" key="1">
    <source>
        <dbReference type="SAM" id="SignalP"/>
    </source>
</evidence>
<dbReference type="Proteomes" id="UP001586593">
    <property type="component" value="Unassembled WGS sequence"/>
</dbReference>
<feature type="chain" id="PRO_5045793626" description="Secreted protein" evidence="1">
    <location>
        <begin position="19"/>
        <end position="195"/>
    </location>
</feature>
<keyword evidence="1" id="KW-0732">Signal</keyword>
<accession>A0ABR3VSI1</accession>
<reference evidence="2 3" key="1">
    <citation type="journal article" date="2024" name="Commun. Biol.">
        <title>Comparative genomic analysis of thermophilic fungi reveals convergent evolutionary adaptations and gene losses.</title>
        <authorList>
            <person name="Steindorff A.S."/>
            <person name="Aguilar-Pontes M.V."/>
            <person name="Robinson A.J."/>
            <person name="Andreopoulos B."/>
            <person name="LaButti K."/>
            <person name="Kuo A."/>
            <person name="Mondo S."/>
            <person name="Riley R."/>
            <person name="Otillar R."/>
            <person name="Haridas S."/>
            <person name="Lipzen A."/>
            <person name="Grimwood J."/>
            <person name="Schmutz J."/>
            <person name="Clum A."/>
            <person name="Reid I.D."/>
            <person name="Moisan M.C."/>
            <person name="Butler G."/>
            <person name="Nguyen T.T.M."/>
            <person name="Dewar K."/>
            <person name="Conant G."/>
            <person name="Drula E."/>
            <person name="Henrissat B."/>
            <person name="Hansel C."/>
            <person name="Singer S."/>
            <person name="Hutchinson M.I."/>
            <person name="de Vries R.P."/>
            <person name="Natvig D.O."/>
            <person name="Powell A.J."/>
            <person name="Tsang A."/>
            <person name="Grigoriev I.V."/>
        </authorList>
    </citation>
    <scope>NUCLEOTIDE SEQUENCE [LARGE SCALE GENOMIC DNA]</scope>
    <source>
        <strain evidence="2 3">ATCC 24622</strain>
    </source>
</reference>
<sequence length="195" mass="21414">MLGMQLAVILWSWGPVLRAATTRGLLVCSSLWQGQARGSRRAHPIGLPYVTVRRVLWFPAAVDAHTWLQHLSSRLVILSHVLGLLPPSGQHSLRTLHMRVFFSPSNGSARGCIRRAARWGCPMVVVLGSNQEQFAWGSDGFTSRCRRIQAVAPPIGIQMTNGPWEIGTSCRLGCAAASMLLRAEACQGWHPKSQK</sequence>
<keyword evidence="3" id="KW-1185">Reference proteome</keyword>
<organism evidence="2 3">
    <name type="scientific">Phialemonium thermophilum</name>
    <dbReference type="NCBI Taxonomy" id="223376"/>
    <lineage>
        <taxon>Eukaryota</taxon>
        <taxon>Fungi</taxon>
        <taxon>Dikarya</taxon>
        <taxon>Ascomycota</taxon>
        <taxon>Pezizomycotina</taxon>
        <taxon>Sordariomycetes</taxon>
        <taxon>Sordariomycetidae</taxon>
        <taxon>Cephalothecales</taxon>
        <taxon>Cephalothecaceae</taxon>
        <taxon>Phialemonium</taxon>
    </lineage>
</organism>
<feature type="signal peptide" evidence="1">
    <location>
        <begin position="1"/>
        <end position="18"/>
    </location>
</feature>
<proteinExistence type="predicted"/>
<evidence type="ECO:0008006" key="4">
    <source>
        <dbReference type="Google" id="ProtNLM"/>
    </source>
</evidence>
<evidence type="ECO:0000313" key="3">
    <source>
        <dbReference type="Proteomes" id="UP001586593"/>
    </source>
</evidence>
<comment type="caution">
    <text evidence="2">The sequence shown here is derived from an EMBL/GenBank/DDBJ whole genome shotgun (WGS) entry which is preliminary data.</text>
</comment>
<evidence type="ECO:0000313" key="2">
    <source>
        <dbReference type="EMBL" id="KAL1844632.1"/>
    </source>
</evidence>
<gene>
    <name evidence="2" type="ORF">VTK73DRAFT_2131</name>
</gene>
<name>A0ABR3VSI1_9PEZI</name>